<evidence type="ECO:0000313" key="3">
    <source>
        <dbReference type="Proteomes" id="UP001500363"/>
    </source>
</evidence>
<protein>
    <submittedName>
        <fullName evidence="2">DinB family protein</fullName>
    </submittedName>
</protein>
<comment type="caution">
    <text evidence="2">The sequence shown here is derived from an EMBL/GenBank/DDBJ whole genome shotgun (WGS) entry which is preliminary data.</text>
</comment>
<dbReference type="Proteomes" id="UP001500363">
    <property type="component" value="Unassembled WGS sequence"/>
</dbReference>
<gene>
    <name evidence="2" type="ORF">GCM10009741_11690</name>
</gene>
<dbReference type="Pfam" id="PF00805">
    <property type="entry name" value="Pentapeptide"/>
    <property type="match status" value="1"/>
</dbReference>
<dbReference type="EMBL" id="BAAANC010000001">
    <property type="protein sequence ID" value="GAA1514938.1"/>
    <property type="molecule type" value="Genomic_DNA"/>
</dbReference>
<feature type="domain" description="DinB-like" evidence="1">
    <location>
        <begin position="107"/>
        <end position="249"/>
    </location>
</feature>
<name>A0ABP4L212_9ACTN</name>
<dbReference type="Gene3D" id="1.20.120.450">
    <property type="entry name" value="dinb family like domain"/>
    <property type="match status" value="1"/>
</dbReference>
<reference evidence="3" key="1">
    <citation type="journal article" date="2019" name="Int. J. Syst. Evol. Microbiol.">
        <title>The Global Catalogue of Microorganisms (GCM) 10K type strain sequencing project: providing services to taxonomists for standard genome sequencing and annotation.</title>
        <authorList>
            <consortium name="The Broad Institute Genomics Platform"/>
            <consortium name="The Broad Institute Genome Sequencing Center for Infectious Disease"/>
            <person name="Wu L."/>
            <person name="Ma J."/>
        </authorList>
    </citation>
    <scope>NUCLEOTIDE SEQUENCE [LARGE SCALE GENOMIC DNA]</scope>
    <source>
        <strain evidence="3">JCM 14303</strain>
    </source>
</reference>
<dbReference type="Gene3D" id="2.160.20.80">
    <property type="entry name" value="E3 ubiquitin-protein ligase SopA"/>
    <property type="match status" value="1"/>
</dbReference>
<dbReference type="RefSeq" id="WP_344170501.1">
    <property type="nucleotide sequence ID" value="NZ_BAAANC010000001.1"/>
</dbReference>
<accession>A0ABP4L212</accession>
<dbReference type="SUPFAM" id="SSF109854">
    <property type="entry name" value="DinB/YfiT-like putative metalloenzymes"/>
    <property type="match status" value="1"/>
</dbReference>
<keyword evidence="3" id="KW-1185">Reference proteome</keyword>
<dbReference type="InterPro" id="IPR001646">
    <property type="entry name" value="5peptide_repeat"/>
</dbReference>
<proteinExistence type="predicted"/>
<evidence type="ECO:0000313" key="2">
    <source>
        <dbReference type="EMBL" id="GAA1514938.1"/>
    </source>
</evidence>
<dbReference type="InterPro" id="IPR024775">
    <property type="entry name" value="DinB-like"/>
</dbReference>
<sequence length="266" mass="29896">MSAQFGPHRWSAGHDRTPDTDRFRGARFHVADLRGTRFVDCDLTGARIVDATLVDVSVSGYVERLVVNGIDVTAYVESELDRRHPERVQLRSVGSLSDFRALWTTIESLWTETTRRAEQLAEPLLHQRVDEEWSFVETLRHLTFITDSWASRAILDQENPFHPLALPQSAYNPTDAAALGMTLAATPTYAEALAARQSRQAVVRDILTTTVDLNHPCSRAPAPGYPEGDRPVAECLYVLMEEEIAHHTYASRDLTALERSLDTENR</sequence>
<dbReference type="InterPro" id="IPR034660">
    <property type="entry name" value="DinB/YfiT-like"/>
</dbReference>
<organism evidence="2 3">
    <name type="scientific">Kribbella lupini</name>
    <dbReference type="NCBI Taxonomy" id="291602"/>
    <lineage>
        <taxon>Bacteria</taxon>
        <taxon>Bacillati</taxon>
        <taxon>Actinomycetota</taxon>
        <taxon>Actinomycetes</taxon>
        <taxon>Propionibacteriales</taxon>
        <taxon>Kribbellaceae</taxon>
        <taxon>Kribbella</taxon>
    </lineage>
</organism>
<dbReference type="Pfam" id="PF12867">
    <property type="entry name" value="DinB_2"/>
    <property type="match status" value="1"/>
</dbReference>
<dbReference type="SUPFAM" id="SSF141571">
    <property type="entry name" value="Pentapeptide repeat-like"/>
    <property type="match status" value="1"/>
</dbReference>
<evidence type="ECO:0000259" key="1">
    <source>
        <dbReference type="Pfam" id="PF12867"/>
    </source>
</evidence>